<dbReference type="Pfam" id="PF03106">
    <property type="entry name" value="WRKY"/>
    <property type="match status" value="1"/>
</dbReference>
<keyword evidence="6" id="KW-0175">Coiled coil</keyword>
<keyword evidence="9" id="KW-1185">Reference proteome</keyword>
<evidence type="ECO:0000256" key="2">
    <source>
        <dbReference type="ARBA" id="ARBA00023015"/>
    </source>
</evidence>
<keyword evidence="4" id="KW-0804">Transcription</keyword>
<dbReference type="PROSITE" id="PS50811">
    <property type="entry name" value="WRKY"/>
    <property type="match status" value="1"/>
</dbReference>
<dbReference type="InterPro" id="IPR003657">
    <property type="entry name" value="WRKY_dom"/>
</dbReference>
<keyword evidence="2" id="KW-0805">Transcription regulation</keyword>
<evidence type="ECO:0000256" key="3">
    <source>
        <dbReference type="ARBA" id="ARBA00023125"/>
    </source>
</evidence>
<dbReference type="SUPFAM" id="SSF118290">
    <property type="entry name" value="WRKY DNA-binding domain"/>
    <property type="match status" value="1"/>
</dbReference>
<accession>A0AAN8ZLI6</accession>
<evidence type="ECO:0000256" key="4">
    <source>
        <dbReference type="ARBA" id="ARBA00023163"/>
    </source>
</evidence>
<gene>
    <name evidence="8" type="ORF">RJ641_027663</name>
</gene>
<comment type="subcellular location">
    <subcellularLocation>
        <location evidence="1">Nucleus</location>
    </subcellularLocation>
</comment>
<keyword evidence="5" id="KW-0539">Nucleus</keyword>
<dbReference type="Gene3D" id="2.20.25.80">
    <property type="entry name" value="WRKY domain"/>
    <property type="match status" value="1"/>
</dbReference>
<evidence type="ECO:0000256" key="6">
    <source>
        <dbReference type="SAM" id="Coils"/>
    </source>
</evidence>
<evidence type="ECO:0000313" key="8">
    <source>
        <dbReference type="EMBL" id="KAK6942286.1"/>
    </source>
</evidence>
<feature type="domain" description="WRKY" evidence="7">
    <location>
        <begin position="122"/>
        <end position="188"/>
    </location>
</feature>
<dbReference type="EMBL" id="JBAMMX010000004">
    <property type="protein sequence ID" value="KAK6942286.1"/>
    <property type="molecule type" value="Genomic_DNA"/>
</dbReference>
<organism evidence="8 9">
    <name type="scientific">Dillenia turbinata</name>
    <dbReference type="NCBI Taxonomy" id="194707"/>
    <lineage>
        <taxon>Eukaryota</taxon>
        <taxon>Viridiplantae</taxon>
        <taxon>Streptophyta</taxon>
        <taxon>Embryophyta</taxon>
        <taxon>Tracheophyta</taxon>
        <taxon>Spermatophyta</taxon>
        <taxon>Magnoliopsida</taxon>
        <taxon>eudicotyledons</taxon>
        <taxon>Gunneridae</taxon>
        <taxon>Pentapetalae</taxon>
        <taxon>Dilleniales</taxon>
        <taxon>Dilleniaceae</taxon>
        <taxon>Dillenia</taxon>
    </lineage>
</organism>
<evidence type="ECO:0000313" key="9">
    <source>
        <dbReference type="Proteomes" id="UP001370490"/>
    </source>
</evidence>
<dbReference type="AlphaFoldDB" id="A0AAN8ZLI6"/>
<proteinExistence type="predicted"/>
<evidence type="ECO:0000259" key="7">
    <source>
        <dbReference type="PROSITE" id="PS50811"/>
    </source>
</evidence>
<comment type="caution">
    <text evidence="8">The sequence shown here is derived from an EMBL/GenBank/DDBJ whole genome shotgun (WGS) entry which is preliminary data.</text>
</comment>
<reference evidence="8 9" key="1">
    <citation type="submission" date="2023-12" db="EMBL/GenBank/DDBJ databases">
        <title>A high-quality genome assembly for Dillenia turbinata (Dilleniales).</title>
        <authorList>
            <person name="Chanderbali A."/>
        </authorList>
    </citation>
    <scope>NUCLEOTIDE SEQUENCE [LARGE SCALE GENOMIC DNA]</scope>
    <source>
        <strain evidence="8">LSX21</strain>
        <tissue evidence="8">Leaf</tissue>
    </source>
</reference>
<sequence length="285" mass="31487">MAGRDSNSVDIDTSLSLVIDSNSISNHYSTQTPASDVVAELNKVSKEMKKMTEQLIDALGRSHSNEANLSRKRSAEHFDVVCGPTSGEGIEGTNIGQYPIKKPRLVMKPNVSMIYVRTQASDKSLVHKDGYQWRKYGQKVTRDNPSPRAYFKCSLAPICPVKKKVQRSVEDLSLLIVIYEGKHNHQNPSEADLTLTLLPSPTSSTSSEPSFALDLTPSNLCNFEAKISPSISSSIYQKLLVEQMASFLIKDPKFTAQLAIAIPDRIQQHASLGNCDNISIKELFM</sequence>
<protein>
    <submittedName>
        <fullName evidence="8">WRKY domain</fullName>
    </submittedName>
</protein>
<dbReference type="InterPro" id="IPR044810">
    <property type="entry name" value="WRKY_plant"/>
</dbReference>
<evidence type="ECO:0000256" key="5">
    <source>
        <dbReference type="ARBA" id="ARBA00023242"/>
    </source>
</evidence>
<keyword evidence="3" id="KW-0238">DNA-binding</keyword>
<dbReference type="GO" id="GO:0003700">
    <property type="term" value="F:DNA-binding transcription factor activity"/>
    <property type="evidence" value="ECO:0007669"/>
    <property type="project" value="InterPro"/>
</dbReference>
<dbReference type="GO" id="GO:0043565">
    <property type="term" value="F:sequence-specific DNA binding"/>
    <property type="evidence" value="ECO:0007669"/>
    <property type="project" value="InterPro"/>
</dbReference>
<evidence type="ECO:0000256" key="1">
    <source>
        <dbReference type="ARBA" id="ARBA00004123"/>
    </source>
</evidence>
<name>A0AAN8ZLI6_9MAGN</name>
<dbReference type="PANTHER" id="PTHR31429:SF3">
    <property type="entry name" value="WRKY TRANSCRIPTION FACTOR 40-RELATED"/>
    <property type="match status" value="1"/>
</dbReference>
<dbReference type="InterPro" id="IPR036576">
    <property type="entry name" value="WRKY_dom_sf"/>
</dbReference>
<dbReference type="PANTHER" id="PTHR31429">
    <property type="entry name" value="WRKY TRANSCRIPTION FACTOR 36-RELATED"/>
    <property type="match status" value="1"/>
</dbReference>
<dbReference type="GO" id="GO:0005634">
    <property type="term" value="C:nucleus"/>
    <property type="evidence" value="ECO:0007669"/>
    <property type="project" value="UniProtKB-SubCell"/>
</dbReference>
<feature type="coiled-coil region" evidence="6">
    <location>
        <begin position="34"/>
        <end position="61"/>
    </location>
</feature>
<dbReference type="Proteomes" id="UP001370490">
    <property type="component" value="Unassembled WGS sequence"/>
</dbReference>
<dbReference type="SMART" id="SM00774">
    <property type="entry name" value="WRKY"/>
    <property type="match status" value="1"/>
</dbReference>